<dbReference type="InterPro" id="IPR006427">
    <property type="entry name" value="Portal_HK97"/>
</dbReference>
<gene>
    <name evidence="1" type="ORF">Ami103574_04420</name>
</gene>
<dbReference type="EMBL" id="CP048649">
    <property type="protein sequence ID" value="QIB70684.1"/>
    <property type="molecule type" value="Genomic_DNA"/>
</dbReference>
<evidence type="ECO:0000313" key="1">
    <source>
        <dbReference type="EMBL" id="QIB70684.1"/>
    </source>
</evidence>
<dbReference type="InterPro" id="IPR006944">
    <property type="entry name" value="Phage/GTA_portal"/>
</dbReference>
<keyword evidence="2" id="KW-1185">Reference proteome</keyword>
<dbReference type="AlphaFoldDB" id="A0A858C0T2"/>
<reference evidence="1 2" key="1">
    <citation type="submission" date="2020-02" db="EMBL/GenBank/DDBJ databases">
        <authorList>
            <person name="Kim Y.B."/>
            <person name="Roh S.W."/>
        </authorList>
    </citation>
    <scope>NUCLEOTIDE SEQUENCE [LARGE SCALE GENOMIC DNA]</scope>
    <source>
        <strain evidence="1 2">DSM 103574</strain>
    </source>
</reference>
<sequence>MQNVGGRTADMQSGELLEWLGISKTPKHLVSEVTYFTCLKMLSETLGKMPLKLYQNTEDGIKKAKPNKAHRLLNLRPNDIMTPSIFWAAVEQNRNHYGNAYVWIRRQFRRAKYGGSFEIMDFWIMPSDSVRVYVDDSGIFGAKGSIWYSYVDQYAGQDYVFRPSEVMHFKTSYSFDGILGIPVKDILKSTLEGGLESQNFMNNLYRTGLTGKAALEYTGDLDETAQKRLVAGFERFANGAANAGKIVPVPLGMKLIPLDIKLTDSQFFELKKFSALQIAGALGIKPNQINDYEKSSYANSEMQQLSFYVDTELFILKQYEEEINYKTLTEEELKEGLFYKFNEKVILRTDSQTQIEMLSRAVNNGIYTPNEAREYLDKPREKGGDGLFMNGNYIPIEMVGKQYDKEGGAADAGEE</sequence>
<dbReference type="KEGG" id="abut:Ami103574_04420"/>
<protein>
    <submittedName>
        <fullName evidence="1">Phage portal protein</fullName>
    </submittedName>
</protein>
<name>A0A858C0T2_9FIRM</name>
<accession>A0A858C0T2</accession>
<dbReference type="NCBIfam" id="TIGR01537">
    <property type="entry name" value="portal_HK97"/>
    <property type="match status" value="1"/>
</dbReference>
<dbReference type="Proteomes" id="UP000466848">
    <property type="component" value="Chromosome"/>
</dbReference>
<evidence type="ECO:0000313" key="2">
    <source>
        <dbReference type="Proteomes" id="UP000466848"/>
    </source>
</evidence>
<organism evidence="1 2">
    <name type="scientific">Aminipila butyrica</name>
    <dbReference type="NCBI Taxonomy" id="433296"/>
    <lineage>
        <taxon>Bacteria</taxon>
        <taxon>Bacillati</taxon>
        <taxon>Bacillota</taxon>
        <taxon>Clostridia</taxon>
        <taxon>Peptostreptococcales</taxon>
        <taxon>Anaerovoracaceae</taxon>
        <taxon>Aminipila</taxon>
    </lineage>
</organism>
<proteinExistence type="predicted"/>
<dbReference type="Pfam" id="PF04860">
    <property type="entry name" value="Phage_portal"/>
    <property type="match status" value="1"/>
</dbReference>